<organism evidence="1 2">
    <name type="scientific">Massilia antarctica</name>
    <dbReference type="NCBI Taxonomy" id="2765360"/>
    <lineage>
        <taxon>Bacteria</taxon>
        <taxon>Pseudomonadati</taxon>
        <taxon>Pseudomonadota</taxon>
        <taxon>Betaproteobacteria</taxon>
        <taxon>Burkholderiales</taxon>
        <taxon>Oxalobacteraceae</taxon>
        <taxon>Telluria group</taxon>
        <taxon>Massilia</taxon>
    </lineage>
</organism>
<evidence type="ECO:0008006" key="3">
    <source>
        <dbReference type="Google" id="ProtNLM"/>
    </source>
</evidence>
<name>A0AA48WB62_9BURK</name>
<proteinExistence type="predicted"/>
<dbReference type="EMBL" id="CP065053">
    <property type="protein sequence ID" value="QPI48264.1"/>
    <property type="molecule type" value="Genomic_DNA"/>
</dbReference>
<keyword evidence="2" id="KW-1185">Reference proteome</keyword>
<evidence type="ECO:0000313" key="2">
    <source>
        <dbReference type="Proteomes" id="UP000662888"/>
    </source>
</evidence>
<gene>
    <name evidence="1" type="ORF">IV454_22330</name>
</gene>
<dbReference type="Proteomes" id="UP000662888">
    <property type="component" value="Chromosome"/>
</dbReference>
<accession>A0AA48WB62</accession>
<dbReference type="Gene3D" id="3.90.1720.10">
    <property type="entry name" value="endopeptidase domain like (from Nostoc punctiforme)"/>
    <property type="match status" value="1"/>
</dbReference>
<protein>
    <recommendedName>
        <fullName evidence="3">TIGR02594 family protein</fullName>
    </recommendedName>
</protein>
<sequence length="540" mass="57080">MAVSLYGYAQAPAAMALEVGAGPGQIGLEMHPNQDCQGPAAMVAAGDDATALLDKVNGKIVVVAAAGRHDIALPADLLEPVDVIATSRGFLVVGALGEVAMVSAKGDVLARTRTGHDPEAGVPRLIALADGFALDDLNGKRVNVPLSALQTGTPVVANLAAAASYAATAPHTDPTTIVIASAQVAGPLSTMTLKSRMRIVDARVLWVNEGEGALVALHESRRLPHEAAYVRLLKVDAAGAAHAEAYVRPAAFACDTRRPYARRADGTVVSLVFQDNTIKLDIIQFSPVGKAEPLALGPHPAGATLIAEHDDTLRALERLNGVSGATNIAMTSISASQILQRARAPLELVWRLKASAFEHVAVANRCAPPSNIWRRPLRLDGMLGKDVTGMPYRWGGYMSALANFSKHLDAGRLAGDDCTCRKVNCVYANSTGMDCSGFVSYAWQTGRYFTTGSLPDRAVSRPVLWHELSPADIVNKPRSHVRLVESVHNGPAGPVVVVIESAANKSCGGVCRRSYTQGELQQAGYKPLRRITLSNEGERK</sequence>
<reference evidence="1 2" key="1">
    <citation type="submission" date="2020-11" db="EMBL/GenBank/DDBJ databases">
        <authorList>
            <person name="Sun Q."/>
        </authorList>
    </citation>
    <scope>NUCLEOTIDE SEQUENCE [LARGE SCALE GENOMIC DNA]</scope>
    <source>
        <strain evidence="1 2">P8398</strain>
    </source>
</reference>
<dbReference type="RefSeq" id="WP_206087897.1">
    <property type="nucleotide sequence ID" value="NZ_CP065053.1"/>
</dbReference>
<evidence type="ECO:0000313" key="1">
    <source>
        <dbReference type="EMBL" id="QPI48264.1"/>
    </source>
</evidence>